<accession>A0A061SXV3</accession>
<feature type="domain" description="YdhG-like" evidence="1">
    <location>
        <begin position="21"/>
        <end position="124"/>
    </location>
</feature>
<dbReference type="Proteomes" id="UP000027337">
    <property type="component" value="Unassembled WGS sequence"/>
</dbReference>
<gene>
    <name evidence="2" type="ORF">PM02_01190</name>
</gene>
<name>A0A061SXV3_9RHOB</name>
<keyword evidence="3" id="KW-1185">Reference proteome</keyword>
<evidence type="ECO:0000259" key="1">
    <source>
        <dbReference type="Pfam" id="PF08818"/>
    </source>
</evidence>
<dbReference type="EMBL" id="JEMU01000001">
    <property type="protein sequence ID" value="KAJ04855.1"/>
    <property type="molecule type" value="Genomic_DNA"/>
</dbReference>
<evidence type="ECO:0000313" key="2">
    <source>
        <dbReference type="EMBL" id="KAJ04855.1"/>
    </source>
</evidence>
<comment type="caution">
    <text evidence="2">The sequence shown here is derived from an EMBL/GenBank/DDBJ whole genome shotgun (WGS) entry which is preliminary data.</text>
</comment>
<dbReference type="RefSeq" id="WP_051583975.1">
    <property type="nucleotide sequence ID" value="NZ_JEMU01000001.1"/>
</dbReference>
<protein>
    <recommendedName>
        <fullName evidence="1">YdhG-like domain-containing protein</fullName>
    </recommendedName>
</protein>
<dbReference type="STRING" id="83219.PM02_01190"/>
<organism evidence="2 3">
    <name type="scientific">Sulfitobacter mediterraneus</name>
    <dbReference type="NCBI Taxonomy" id="83219"/>
    <lineage>
        <taxon>Bacteria</taxon>
        <taxon>Pseudomonadati</taxon>
        <taxon>Pseudomonadota</taxon>
        <taxon>Alphaproteobacteria</taxon>
        <taxon>Rhodobacterales</taxon>
        <taxon>Roseobacteraceae</taxon>
        <taxon>Sulfitobacter</taxon>
    </lineage>
</organism>
<dbReference type="InterPro" id="IPR014922">
    <property type="entry name" value="YdhG-like"/>
</dbReference>
<sequence length="137" mass="15028">MEHAPAPLLALIAKWSGPAQQGLWACRAIFHDVAGAAGIGDLDESLKWGQPSWRPIKLRTGSTLRVSWDSGDPDHLPLFVDCKTDLASRMRSLYPDLPQNDGRRCLAVDLTQPLPEQAIAHLAQMTFCYHLKTASVG</sequence>
<proteinExistence type="predicted"/>
<dbReference type="AlphaFoldDB" id="A0A061SXV3"/>
<dbReference type="eggNOG" id="COG5646">
    <property type="taxonomic scope" value="Bacteria"/>
</dbReference>
<dbReference type="Pfam" id="PF08818">
    <property type="entry name" value="DUF1801"/>
    <property type="match status" value="1"/>
</dbReference>
<reference evidence="2 3" key="1">
    <citation type="journal article" date="2014" name="Genome Announc.">
        <title>Draft Genome Sequences of Two Isolates of the Roseobacter Group, Sulfitobacter sp. Strains 3SOLIMAR09 and 1FIGIMAR09, from Harbors of Mallorca Island (Mediterranean Sea).</title>
        <authorList>
            <person name="Mas-Llado M."/>
            <person name="Pina-Villalonga J.M."/>
            <person name="Brunet-Galmes I."/>
            <person name="Nogales B."/>
            <person name="Bosch R."/>
        </authorList>
    </citation>
    <scope>NUCLEOTIDE SEQUENCE [LARGE SCALE GENOMIC DNA]</scope>
    <source>
        <strain evidence="2 3">1FIGIMAR09</strain>
    </source>
</reference>
<evidence type="ECO:0000313" key="3">
    <source>
        <dbReference type="Proteomes" id="UP000027337"/>
    </source>
</evidence>